<dbReference type="KEGG" id="cyc:PCC7424_1815"/>
<accession>B7KCE2</accession>
<gene>
    <name evidence="2" type="ordered locus">PCC7424_1815</name>
</gene>
<dbReference type="OrthoDB" id="466155at2"/>
<organism evidence="2 3">
    <name type="scientific">Gloeothece citriformis (strain PCC 7424)</name>
    <name type="common">Cyanothece sp. (strain PCC 7424)</name>
    <dbReference type="NCBI Taxonomy" id="65393"/>
    <lineage>
        <taxon>Bacteria</taxon>
        <taxon>Bacillati</taxon>
        <taxon>Cyanobacteriota</taxon>
        <taxon>Cyanophyceae</taxon>
        <taxon>Oscillatoriophycideae</taxon>
        <taxon>Chroococcales</taxon>
        <taxon>Aphanothecaceae</taxon>
        <taxon>Gloeothece</taxon>
        <taxon>Gloeothece citriformis</taxon>
    </lineage>
</organism>
<protein>
    <submittedName>
        <fullName evidence="2">Uncharacterized protein</fullName>
    </submittedName>
</protein>
<dbReference type="HOGENOM" id="CLU_2465965_0_0_3"/>
<keyword evidence="3" id="KW-1185">Reference proteome</keyword>
<evidence type="ECO:0000313" key="3">
    <source>
        <dbReference type="Proteomes" id="UP000002384"/>
    </source>
</evidence>
<dbReference type="EMBL" id="CP001291">
    <property type="protein sequence ID" value="ACK70247.1"/>
    <property type="molecule type" value="Genomic_DNA"/>
</dbReference>
<dbReference type="eggNOG" id="ENOG50331CC">
    <property type="taxonomic scope" value="Bacteria"/>
</dbReference>
<dbReference type="AlphaFoldDB" id="B7KCE2"/>
<feature type="transmembrane region" description="Helical" evidence="1">
    <location>
        <begin position="62"/>
        <end position="86"/>
    </location>
</feature>
<proteinExistence type="predicted"/>
<keyword evidence="1" id="KW-0472">Membrane</keyword>
<name>B7KCE2_GLOC7</name>
<dbReference type="Proteomes" id="UP000002384">
    <property type="component" value="Chromosome"/>
</dbReference>
<keyword evidence="1" id="KW-0812">Transmembrane</keyword>
<evidence type="ECO:0000313" key="2">
    <source>
        <dbReference type="EMBL" id="ACK70247.1"/>
    </source>
</evidence>
<reference evidence="3" key="1">
    <citation type="journal article" date="2011" name="MBio">
        <title>Novel metabolic attributes of the genus Cyanothece, comprising a group of unicellular nitrogen-fixing Cyanobacteria.</title>
        <authorList>
            <person name="Bandyopadhyay A."/>
            <person name="Elvitigala T."/>
            <person name="Welsh E."/>
            <person name="Stockel J."/>
            <person name="Liberton M."/>
            <person name="Min H."/>
            <person name="Sherman L.A."/>
            <person name="Pakrasi H.B."/>
        </authorList>
    </citation>
    <scope>NUCLEOTIDE SEQUENCE [LARGE SCALE GENOMIC DNA]</scope>
    <source>
        <strain evidence="3">PCC 7424</strain>
    </source>
</reference>
<feature type="transmembrane region" description="Helical" evidence="1">
    <location>
        <begin position="31"/>
        <end position="55"/>
    </location>
</feature>
<evidence type="ECO:0000256" key="1">
    <source>
        <dbReference type="SAM" id="Phobius"/>
    </source>
</evidence>
<keyword evidence="1" id="KW-1133">Transmembrane helix</keyword>
<sequence>MTELLNSLNVNPMINDFVNSLMIGEIDWLTGLFWVGIAGSLSIVGGAIGGMLLAGKDLGYQFAAMMGGLFGPVGVIPAAVIGLTILKFI</sequence>
<dbReference type="STRING" id="65393.PCC7424_1815"/>
<dbReference type="RefSeq" id="WP_012599190.1">
    <property type="nucleotide sequence ID" value="NC_011729.1"/>
</dbReference>